<keyword evidence="2" id="KW-1185">Reference proteome</keyword>
<evidence type="ECO:0000313" key="2">
    <source>
        <dbReference type="Proteomes" id="UP000051236"/>
    </source>
</evidence>
<comment type="caution">
    <text evidence="1">The sequence shown here is derived from an EMBL/GenBank/DDBJ whole genome shotgun (WGS) entry which is preliminary data.</text>
</comment>
<protein>
    <submittedName>
        <fullName evidence="1">Uncharacterized protein</fullName>
    </submittedName>
</protein>
<dbReference type="Proteomes" id="UP000051236">
    <property type="component" value="Unassembled WGS sequence"/>
</dbReference>
<dbReference type="AlphaFoldDB" id="A0A0R1Y1R6"/>
<dbReference type="STRING" id="1423734.FC83_GL003335"/>
<accession>A0A0R1Y1R6</accession>
<dbReference type="PATRIC" id="fig|1423734.3.peg.3387"/>
<evidence type="ECO:0000313" key="1">
    <source>
        <dbReference type="EMBL" id="KRM33251.1"/>
    </source>
</evidence>
<name>A0A0R1Y1R6_9LACO</name>
<gene>
    <name evidence="1" type="ORF">FC83_GL003335</name>
</gene>
<dbReference type="EMBL" id="AZGA01000057">
    <property type="protein sequence ID" value="KRM33251.1"/>
    <property type="molecule type" value="Genomic_DNA"/>
</dbReference>
<sequence>MLTVIVIILGNLGLFTLVQHDHFGMGPIFNQRFTKEMGQRFEMMKDVFTFQR</sequence>
<proteinExistence type="predicted"/>
<organism evidence="1 2">
    <name type="scientific">Agrilactobacillus composti DSM 18527 = JCM 14202</name>
    <dbReference type="NCBI Taxonomy" id="1423734"/>
    <lineage>
        <taxon>Bacteria</taxon>
        <taxon>Bacillati</taxon>
        <taxon>Bacillota</taxon>
        <taxon>Bacilli</taxon>
        <taxon>Lactobacillales</taxon>
        <taxon>Lactobacillaceae</taxon>
        <taxon>Agrilactobacillus</taxon>
    </lineage>
</organism>
<reference evidence="1 2" key="1">
    <citation type="journal article" date="2015" name="Genome Announc.">
        <title>Expanding the biotechnology potential of lactobacilli through comparative genomics of 213 strains and associated genera.</title>
        <authorList>
            <person name="Sun Z."/>
            <person name="Harris H.M."/>
            <person name="McCann A."/>
            <person name="Guo C."/>
            <person name="Argimon S."/>
            <person name="Zhang W."/>
            <person name="Yang X."/>
            <person name="Jeffery I.B."/>
            <person name="Cooney J.C."/>
            <person name="Kagawa T.F."/>
            <person name="Liu W."/>
            <person name="Song Y."/>
            <person name="Salvetti E."/>
            <person name="Wrobel A."/>
            <person name="Rasinkangas P."/>
            <person name="Parkhill J."/>
            <person name="Rea M.C."/>
            <person name="O'Sullivan O."/>
            <person name="Ritari J."/>
            <person name="Douillard F.P."/>
            <person name="Paul Ross R."/>
            <person name="Yang R."/>
            <person name="Briner A.E."/>
            <person name="Felis G.E."/>
            <person name="de Vos W.M."/>
            <person name="Barrangou R."/>
            <person name="Klaenhammer T.R."/>
            <person name="Caufield P.W."/>
            <person name="Cui Y."/>
            <person name="Zhang H."/>
            <person name="O'Toole P.W."/>
        </authorList>
    </citation>
    <scope>NUCLEOTIDE SEQUENCE [LARGE SCALE GENOMIC DNA]</scope>
    <source>
        <strain evidence="1 2">DSM 18527</strain>
    </source>
</reference>